<sequence length="162" mass="17810">MTRINLETYHQTRDSTLPLSRNRLQVTPNSVKLAGAAPRMSLPFGPKSEAPSSATGNNPRAGTGEIPPEANPPPSNHPKKPCLCRTHLQNPPAASQSTFTTPPHLPPKPHAAAQPTFITSPPTVGQPHLQRPKKTLMRPLREICQSRNNRRHCLYDHPRGQI</sequence>
<comment type="caution">
    <text evidence="1">The sequence shown here is derived from an EMBL/GenBank/DDBJ whole genome shotgun (WGS) entry which is preliminary data.</text>
</comment>
<gene>
    <name evidence="1" type="ORF">RHMOL_Rhmol10G0148000</name>
</gene>
<keyword evidence="2" id="KW-1185">Reference proteome</keyword>
<dbReference type="EMBL" id="CM046397">
    <property type="protein sequence ID" value="KAI8535088.1"/>
    <property type="molecule type" value="Genomic_DNA"/>
</dbReference>
<organism evidence="1 2">
    <name type="scientific">Rhododendron molle</name>
    <name type="common">Chinese azalea</name>
    <name type="synonym">Azalea mollis</name>
    <dbReference type="NCBI Taxonomy" id="49168"/>
    <lineage>
        <taxon>Eukaryota</taxon>
        <taxon>Viridiplantae</taxon>
        <taxon>Streptophyta</taxon>
        <taxon>Embryophyta</taxon>
        <taxon>Tracheophyta</taxon>
        <taxon>Spermatophyta</taxon>
        <taxon>Magnoliopsida</taxon>
        <taxon>eudicotyledons</taxon>
        <taxon>Gunneridae</taxon>
        <taxon>Pentapetalae</taxon>
        <taxon>asterids</taxon>
        <taxon>Ericales</taxon>
        <taxon>Ericaceae</taxon>
        <taxon>Ericoideae</taxon>
        <taxon>Rhodoreae</taxon>
        <taxon>Rhododendron</taxon>
    </lineage>
</organism>
<proteinExistence type="predicted"/>
<protein>
    <submittedName>
        <fullName evidence="1">Uncharacterized protein</fullName>
    </submittedName>
</protein>
<accession>A0ACC0M3W1</accession>
<name>A0ACC0M3W1_RHOML</name>
<dbReference type="Proteomes" id="UP001062846">
    <property type="component" value="Chromosome 10"/>
</dbReference>
<evidence type="ECO:0000313" key="2">
    <source>
        <dbReference type="Proteomes" id="UP001062846"/>
    </source>
</evidence>
<reference evidence="1" key="1">
    <citation type="submission" date="2022-02" db="EMBL/GenBank/DDBJ databases">
        <title>Plant Genome Project.</title>
        <authorList>
            <person name="Zhang R.-G."/>
        </authorList>
    </citation>
    <scope>NUCLEOTIDE SEQUENCE</scope>
    <source>
        <strain evidence="1">AT1</strain>
    </source>
</reference>
<evidence type="ECO:0000313" key="1">
    <source>
        <dbReference type="EMBL" id="KAI8535088.1"/>
    </source>
</evidence>